<dbReference type="AlphaFoldDB" id="S4PZZ1"/>
<keyword evidence="1" id="KW-0472">Membrane</keyword>
<feature type="transmembrane region" description="Helical" evidence="1">
    <location>
        <begin position="54"/>
        <end position="74"/>
    </location>
</feature>
<keyword evidence="1" id="KW-0812">Transmembrane</keyword>
<sequence>MFKSQDFLKKPALSFNEGLRFKAAYIYDTMEGAFPEQIIDFFIKYPDFLGVKILLLYFIVTVIFLYVLLCFLLSNYTPWY</sequence>
<name>S4PZZ1_9NEOP</name>
<accession>S4PZZ1</accession>
<evidence type="ECO:0000256" key="1">
    <source>
        <dbReference type="SAM" id="Phobius"/>
    </source>
</evidence>
<reference evidence="2" key="2">
    <citation type="submission" date="2013-05" db="EMBL/GenBank/DDBJ databases">
        <authorList>
            <person name="Carter J.-M."/>
            <person name="Baker S.C."/>
            <person name="Pink R."/>
            <person name="Carter D.R.F."/>
            <person name="Collins A."/>
            <person name="Tomlin J."/>
            <person name="Gibbs M."/>
            <person name="Breuker C.J."/>
        </authorList>
    </citation>
    <scope>NUCLEOTIDE SEQUENCE</scope>
    <source>
        <tissue evidence="2">Ovary</tissue>
    </source>
</reference>
<organism evidence="2">
    <name type="scientific">Pararge aegeria</name>
    <name type="common">speckled wood butterfly</name>
    <dbReference type="NCBI Taxonomy" id="116150"/>
    <lineage>
        <taxon>Eukaryota</taxon>
        <taxon>Metazoa</taxon>
        <taxon>Ecdysozoa</taxon>
        <taxon>Arthropoda</taxon>
        <taxon>Hexapoda</taxon>
        <taxon>Insecta</taxon>
        <taxon>Pterygota</taxon>
        <taxon>Neoptera</taxon>
        <taxon>Endopterygota</taxon>
        <taxon>Lepidoptera</taxon>
        <taxon>Glossata</taxon>
        <taxon>Ditrysia</taxon>
        <taxon>Papilionoidea</taxon>
        <taxon>Nymphalidae</taxon>
        <taxon>Satyrinae</taxon>
        <taxon>Satyrini</taxon>
        <taxon>Parargina</taxon>
        <taxon>Pararge</taxon>
    </lineage>
</organism>
<evidence type="ECO:0000313" key="2">
    <source>
        <dbReference type="EMBL" id="JAA91862.1"/>
    </source>
</evidence>
<proteinExistence type="predicted"/>
<dbReference type="EMBL" id="GAIX01000698">
    <property type="protein sequence ID" value="JAA91862.1"/>
    <property type="molecule type" value="Transcribed_RNA"/>
</dbReference>
<keyword evidence="1" id="KW-1133">Transmembrane helix</keyword>
<reference evidence="2" key="1">
    <citation type="journal article" date="2013" name="BMC Genomics">
        <title>Unscrambling butterfly oogenesis.</title>
        <authorList>
            <person name="Carter J.M."/>
            <person name="Baker S.C."/>
            <person name="Pink R."/>
            <person name="Carter D.R."/>
            <person name="Collins A."/>
            <person name="Tomlin J."/>
            <person name="Gibbs M."/>
            <person name="Breuker C.J."/>
        </authorList>
    </citation>
    <scope>NUCLEOTIDE SEQUENCE</scope>
    <source>
        <tissue evidence="2">Ovary</tissue>
    </source>
</reference>
<protein>
    <submittedName>
        <fullName evidence="2">Uncharacterized protein</fullName>
    </submittedName>
</protein>